<name>A0A176WE03_MARPO</name>
<keyword evidence="3" id="KW-1185">Reference proteome</keyword>
<organism evidence="2 3">
    <name type="scientific">Marchantia polymorpha subsp. ruderalis</name>
    <dbReference type="NCBI Taxonomy" id="1480154"/>
    <lineage>
        <taxon>Eukaryota</taxon>
        <taxon>Viridiplantae</taxon>
        <taxon>Streptophyta</taxon>
        <taxon>Embryophyta</taxon>
        <taxon>Marchantiophyta</taxon>
        <taxon>Marchantiopsida</taxon>
        <taxon>Marchantiidae</taxon>
        <taxon>Marchantiales</taxon>
        <taxon>Marchantiaceae</taxon>
        <taxon>Marchantia</taxon>
    </lineage>
</organism>
<feature type="compositionally biased region" description="Basic and acidic residues" evidence="1">
    <location>
        <begin position="154"/>
        <end position="167"/>
    </location>
</feature>
<comment type="caution">
    <text evidence="2">The sequence shown here is derived from an EMBL/GenBank/DDBJ whole genome shotgun (WGS) entry which is preliminary data.</text>
</comment>
<accession>A0A176WE03</accession>
<sequence>MLLERYRQAKVKGAEQGRAGAKSISAVHRNRFRRRFSGGPDDEDMSEEKDLEREQPGAHPLQRQQQQQSTEQRSERPMRRLLLGLTANGHFPGPFLPFPNKNGGGVRGWGSGLQNGDGCREEDGSSGNRQAETSRGAAAAGPAASSNKGNKGGESGERVELAMEGGREGGGVRGPAGGICL</sequence>
<feature type="compositionally biased region" description="Gly residues" evidence="1">
    <location>
        <begin position="102"/>
        <end position="115"/>
    </location>
</feature>
<proteinExistence type="predicted"/>
<dbReference type="EMBL" id="LVLJ01001166">
    <property type="protein sequence ID" value="OAE31144.1"/>
    <property type="molecule type" value="Genomic_DNA"/>
</dbReference>
<evidence type="ECO:0000256" key="1">
    <source>
        <dbReference type="SAM" id="MobiDB-lite"/>
    </source>
</evidence>
<feature type="compositionally biased region" description="Basic and acidic residues" evidence="1">
    <location>
        <begin position="1"/>
        <end position="15"/>
    </location>
</feature>
<evidence type="ECO:0000313" key="3">
    <source>
        <dbReference type="Proteomes" id="UP000077202"/>
    </source>
</evidence>
<gene>
    <name evidence="2" type="ORF">AXG93_2508s1070</name>
</gene>
<reference evidence="2" key="1">
    <citation type="submission" date="2016-03" db="EMBL/GenBank/DDBJ databases">
        <title>Mechanisms controlling the formation of the plant cell surface in tip-growing cells are functionally conserved among land plants.</title>
        <authorList>
            <person name="Honkanen S."/>
            <person name="Jones V.A."/>
            <person name="Morieri G."/>
            <person name="Champion C."/>
            <person name="Hetherington A.J."/>
            <person name="Kelly S."/>
            <person name="Saint-Marcoux D."/>
            <person name="Proust H."/>
            <person name="Prescott H."/>
            <person name="Dolan L."/>
        </authorList>
    </citation>
    <scope>NUCLEOTIDE SEQUENCE [LARGE SCALE GENOMIC DNA]</scope>
    <source>
        <tissue evidence="2">Whole gametophyte</tissue>
    </source>
</reference>
<feature type="compositionally biased region" description="Low complexity" evidence="1">
    <location>
        <begin position="62"/>
        <end position="71"/>
    </location>
</feature>
<dbReference type="AlphaFoldDB" id="A0A176WE03"/>
<feature type="compositionally biased region" description="Gly residues" evidence="1">
    <location>
        <begin position="168"/>
        <end position="181"/>
    </location>
</feature>
<protein>
    <submittedName>
        <fullName evidence="2">Uncharacterized protein</fullName>
    </submittedName>
</protein>
<evidence type="ECO:0000313" key="2">
    <source>
        <dbReference type="EMBL" id="OAE31144.1"/>
    </source>
</evidence>
<dbReference type="Proteomes" id="UP000077202">
    <property type="component" value="Unassembled WGS sequence"/>
</dbReference>
<feature type="region of interest" description="Disordered" evidence="1">
    <location>
        <begin position="1"/>
        <end position="181"/>
    </location>
</feature>
<feature type="compositionally biased region" description="Low complexity" evidence="1">
    <location>
        <begin position="136"/>
        <end position="149"/>
    </location>
</feature>